<dbReference type="GO" id="GO:0005813">
    <property type="term" value="C:centrosome"/>
    <property type="evidence" value="ECO:0007669"/>
    <property type="project" value="TreeGrafter"/>
</dbReference>
<keyword evidence="7" id="KW-0325">Glycoprotein</keyword>
<keyword evidence="13" id="KW-1185">Reference proteome</keyword>
<proteinExistence type="predicted"/>
<keyword evidence="4" id="KW-0732">Signal</keyword>
<feature type="disulfide bond" evidence="8">
    <location>
        <begin position="110"/>
        <end position="127"/>
    </location>
</feature>
<dbReference type="InterPro" id="IPR011992">
    <property type="entry name" value="EF-hand-dom_pair"/>
</dbReference>
<dbReference type="PROSITE" id="PS00022">
    <property type="entry name" value="EGF_1"/>
    <property type="match status" value="2"/>
</dbReference>
<evidence type="ECO:0000256" key="6">
    <source>
        <dbReference type="ARBA" id="ARBA00023157"/>
    </source>
</evidence>
<dbReference type="GO" id="GO:0005737">
    <property type="term" value="C:cytoplasm"/>
    <property type="evidence" value="ECO:0007669"/>
    <property type="project" value="UniProtKB-SubCell"/>
</dbReference>
<dbReference type="SMART" id="SM00181">
    <property type="entry name" value="EGF"/>
    <property type="match status" value="2"/>
</dbReference>
<dbReference type="GO" id="GO:0030865">
    <property type="term" value="P:cortical cytoskeleton organization"/>
    <property type="evidence" value="ECO:0007669"/>
    <property type="project" value="TreeGrafter"/>
</dbReference>
<dbReference type="Gene3D" id="2.10.25.10">
    <property type="entry name" value="Laminin"/>
    <property type="match status" value="2"/>
</dbReference>
<dbReference type="Proteomes" id="UP000735302">
    <property type="component" value="Unassembled WGS sequence"/>
</dbReference>
<comment type="caution">
    <text evidence="12">The sequence shown here is derived from an EMBL/GenBank/DDBJ whole genome shotgun (WGS) entry which is preliminary data.</text>
</comment>
<sequence>MENRREPQALRYLFRILDVQHQGYLNVFTLNFFFRAIQEQMKIHGQEPIKFQDVNDEVFDMVKPSDPFKITLNDLIRSGKGDTVVSILIDLNDFWTYENQILNPGANSPCQNVSSCVRLVNSNNFRCRCGQNYYGVTCQGKLNGDLGLQVPCWMKEHCKRCPVELYLVKTAKSACVSQPCHNGGRCQLTSTIPGYRCLCRHGFQGQRCHLQIEDPPCTHKFCMNNSSCQFVKGADTKDLTTVNINRVQRGQFSPNPLFILLGILAATASISGITTLVVQVMCNRKKPKDCCMDIPGSYTRHSRNCRPVSGDGISLSSGQFFHVSSPDSTNGGCTPANTSREQGSCRNV</sequence>
<feature type="disulfide bond" evidence="8">
    <location>
        <begin position="129"/>
        <end position="138"/>
    </location>
</feature>
<dbReference type="PANTHER" id="PTHR12085:SF3">
    <property type="entry name" value="SERINE_THREONINE-PROTEIN PHOSPHATASE 2A REGULATORY SUBUNIT B'' SUBUNIT GAMMA"/>
    <property type="match status" value="1"/>
</dbReference>
<feature type="region of interest" description="Disordered" evidence="9">
    <location>
        <begin position="326"/>
        <end position="348"/>
    </location>
</feature>
<dbReference type="InterPro" id="IPR000742">
    <property type="entry name" value="EGF"/>
</dbReference>
<dbReference type="FunFam" id="2.10.25.10:FF:000100">
    <property type="entry name" value="neurogenic locus notch homolog protein 3"/>
    <property type="match status" value="1"/>
</dbReference>
<keyword evidence="10" id="KW-0812">Transmembrane</keyword>
<keyword evidence="3 8" id="KW-0245">EGF-like domain</keyword>
<keyword evidence="10" id="KW-0472">Membrane</keyword>
<comment type="caution">
    <text evidence="8">Lacks conserved residue(s) required for the propagation of feature annotation.</text>
</comment>
<dbReference type="InterPro" id="IPR039865">
    <property type="entry name" value="PPP2R3C"/>
</dbReference>
<accession>A0AAV4ATK5</accession>
<dbReference type="GO" id="GO:0005819">
    <property type="term" value="C:spindle"/>
    <property type="evidence" value="ECO:0007669"/>
    <property type="project" value="TreeGrafter"/>
</dbReference>
<keyword evidence="10" id="KW-1133">Transmembrane helix</keyword>
<dbReference type="EMBL" id="BLXT01004148">
    <property type="protein sequence ID" value="GFO10143.1"/>
    <property type="molecule type" value="Genomic_DNA"/>
</dbReference>
<dbReference type="CDD" id="cd00054">
    <property type="entry name" value="EGF_CA"/>
    <property type="match status" value="1"/>
</dbReference>
<feature type="disulfide bond" evidence="8">
    <location>
        <begin position="180"/>
        <end position="197"/>
    </location>
</feature>
<evidence type="ECO:0000256" key="10">
    <source>
        <dbReference type="SAM" id="Phobius"/>
    </source>
</evidence>
<name>A0AAV4ATK5_9GAST</name>
<evidence type="ECO:0000313" key="12">
    <source>
        <dbReference type="EMBL" id="GFO10143.1"/>
    </source>
</evidence>
<evidence type="ECO:0000313" key="13">
    <source>
        <dbReference type="Proteomes" id="UP000735302"/>
    </source>
</evidence>
<dbReference type="Gene3D" id="1.10.238.10">
    <property type="entry name" value="EF-hand"/>
    <property type="match status" value="1"/>
</dbReference>
<protein>
    <submittedName>
        <fullName evidence="12">Serine/threonine-protein phosphatase 2a regulatory subunit b'' subunit gamma</fullName>
    </submittedName>
</protein>
<dbReference type="PROSITE" id="PS50026">
    <property type="entry name" value="EGF_3"/>
    <property type="match status" value="2"/>
</dbReference>
<keyword evidence="6 8" id="KW-1015">Disulfide bond</keyword>
<keyword evidence="5" id="KW-0677">Repeat</keyword>
<feature type="disulfide bond" evidence="8">
    <location>
        <begin position="199"/>
        <end position="208"/>
    </location>
</feature>
<dbReference type="Pfam" id="PF00008">
    <property type="entry name" value="EGF"/>
    <property type="match status" value="1"/>
</dbReference>
<reference evidence="12 13" key="1">
    <citation type="journal article" date="2021" name="Elife">
        <title>Chloroplast acquisition without the gene transfer in kleptoplastic sea slugs, Plakobranchus ocellatus.</title>
        <authorList>
            <person name="Maeda T."/>
            <person name="Takahashi S."/>
            <person name="Yoshida T."/>
            <person name="Shimamura S."/>
            <person name="Takaki Y."/>
            <person name="Nagai Y."/>
            <person name="Toyoda A."/>
            <person name="Suzuki Y."/>
            <person name="Arimoto A."/>
            <person name="Ishii H."/>
            <person name="Satoh N."/>
            <person name="Nishiyama T."/>
            <person name="Hasebe M."/>
            <person name="Maruyama T."/>
            <person name="Minagawa J."/>
            <person name="Obokata J."/>
            <person name="Shigenobu S."/>
        </authorList>
    </citation>
    <scope>NUCLEOTIDE SEQUENCE [LARGE SCALE GENOMIC DNA]</scope>
</reference>
<dbReference type="GO" id="GO:0000226">
    <property type="term" value="P:microtubule cytoskeleton organization"/>
    <property type="evidence" value="ECO:0007669"/>
    <property type="project" value="TreeGrafter"/>
</dbReference>
<feature type="transmembrane region" description="Helical" evidence="10">
    <location>
        <begin position="257"/>
        <end position="278"/>
    </location>
</feature>
<evidence type="ECO:0000256" key="8">
    <source>
        <dbReference type="PROSITE-ProRule" id="PRU00076"/>
    </source>
</evidence>
<dbReference type="SUPFAM" id="SSF57196">
    <property type="entry name" value="EGF/Laminin"/>
    <property type="match status" value="2"/>
</dbReference>
<dbReference type="PANTHER" id="PTHR12085">
    <property type="entry name" value="SERINE/THREONINE-PROTEIN PHOSPHATASE 2A REGULATORY SUBUNIT B'' SUBUNIT GAMMA"/>
    <property type="match status" value="1"/>
</dbReference>
<dbReference type="PROSITE" id="PS01186">
    <property type="entry name" value="EGF_2"/>
    <property type="match status" value="1"/>
</dbReference>
<evidence type="ECO:0000256" key="3">
    <source>
        <dbReference type="ARBA" id="ARBA00022536"/>
    </source>
</evidence>
<evidence type="ECO:0000256" key="4">
    <source>
        <dbReference type="ARBA" id="ARBA00022729"/>
    </source>
</evidence>
<keyword evidence="2" id="KW-0963">Cytoplasm</keyword>
<dbReference type="SUPFAM" id="SSF47473">
    <property type="entry name" value="EF-hand"/>
    <property type="match status" value="1"/>
</dbReference>
<evidence type="ECO:0000256" key="5">
    <source>
        <dbReference type="ARBA" id="ARBA00022737"/>
    </source>
</evidence>
<evidence type="ECO:0000256" key="2">
    <source>
        <dbReference type="ARBA" id="ARBA00022490"/>
    </source>
</evidence>
<feature type="domain" description="EGF-like" evidence="11">
    <location>
        <begin position="101"/>
        <end position="139"/>
    </location>
</feature>
<comment type="subcellular location">
    <subcellularLocation>
        <location evidence="1">Cytoplasm</location>
    </subcellularLocation>
</comment>
<gene>
    <name evidence="12" type="ORF">PoB_003664800</name>
</gene>
<evidence type="ECO:0000259" key="11">
    <source>
        <dbReference type="PROSITE" id="PS50026"/>
    </source>
</evidence>
<evidence type="ECO:0000256" key="9">
    <source>
        <dbReference type="SAM" id="MobiDB-lite"/>
    </source>
</evidence>
<dbReference type="AlphaFoldDB" id="A0AAV4ATK5"/>
<evidence type="ECO:0000256" key="7">
    <source>
        <dbReference type="ARBA" id="ARBA00023180"/>
    </source>
</evidence>
<evidence type="ECO:0000256" key="1">
    <source>
        <dbReference type="ARBA" id="ARBA00004496"/>
    </source>
</evidence>
<feature type="domain" description="EGF-like" evidence="11">
    <location>
        <begin position="171"/>
        <end position="209"/>
    </location>
</feature>
<organism evidence="12 13">
    <name type="scientific">Plakobranchus ocellatus</name>
    <dbReference type="NCBI Taxonomy" id="259542"/>
    <lineage>
        <taxon>Eukaryota</taxon>
        <taxon>Metazoa</taxon>
        <taxon>Spiralia</taxon>
        <taxon>Lophotrochozoa</taxon>
        <taxon>Mollusca</taxon>
        <taxon>Gastropoda</taxon>
        <taxon>Heterobranchia</taxon>
        <taxon>Euthyneura</taxon>
        <taxon>Panpulmonata</taxon>
        <taxon>Sacoglossa</taxon>
        <taxon>Placobranchoidea</taxon>
        <taxon>Plakobranchidae</taxon>
        <taxon>Plakobranchus</taxon>
    </lineage>
</organism>
<dbReference type="GO" id="GO:0035303">
    <property type="term" value="P:regulation of dephosphorylation"/>
    <property type="evidence" value="ECO:0007669"/>
    <property type="project" value="InterPro"/>
</dbReference>